<proteinExistence type="predicted"/>
<dbReference type="GO" id="GO:0003677">
    <property type="term" value="F:DNA binding"/>
    <property type="evidence" value="ECO:0007669"/>
    <property type="project" value="UniProtKB-KW"/>
</dbReference>
<organism evidence="5 6">
    <name type="scientific">Stackebrandtia endophytica</name>
    <dbReference type="NCBI Taxonomy" id="1496996"/>
    <lineage>
        <taxon>Bacteria</taxon>
        <taxon>Bacillati</taxon>
        <taxon>Actinomycetota</taxon>
        <taxon>Actinomycetes</taxon>
        <taxon>Glycomycetales</taxon>
        <taxon>Glycomycetaceae</taxon>
        <taxon>Stackebrandtia</taxon>
    </lineage>
</organism>
<protein>
    <submittedName>
        <fullName evidence="5">DNA-binding GntR family transcriptional regulator</fullName>
    </submittedName>
</protein>
<dbReference type="PROSITE" id="PS50949">
    <property type="entry name" value="HTH_GNTR"/>
    <property type="match status" value="2"/>
</dbReference>
<dbReference type="SUPFAM" id="SSF46785">
    <property type="entry name" value="Winged helix' DNA-binding domain"/>
    <property type="match status" value="2"/>
</dbReference>
<evidence type="ECO:0000313" key="5">
    <source>
        <dbReference type="EMBL" id="TQL76744.1"/>
    </source>
</evidence>
<reference evidence="5 6" key="1">
    <citation type="submission" date="2019-06" db="EMBL/GenBank/DDBJ databases">
        <title>Sequencing the genomes of 1000 actinobacteria strains.</title>
        <authorList>
            <person name="Klenk H.-P."/>
        </authorList>
    </citation>
    <scope>NUCLEOTIDE SEQUENCE [LARGE SCALE GENOMIC DNA]</scope>
    <source>
        <strain evidence="5 6">DSM 45928</strain>
    </source>
</reference>
<evidence type="ECO:0000256" key="3">
    <source>
        <dbReference type="ARBA" id="ARBA00023163"/>
    </source>
</evidence>
<dbReference type="InterPro" id="IPR036390">
    <property type="entry name" value="WH_DNA-bd_sf"/>
</dbReference>
<dbReference type="PANTHER" id="PTHR43537">
    <property type="entry name" value="TRANSCRIPTIONAL REGULATOR, GNTR FAMILY"/>
    <property type="match status" value="1"/>
</dbReference>
<evidence type="ECO:0000259" key="4">
    <source>
        <dbReference type="PROSITE" id="PS50949"/>
    </source>
</evidence>
<dbReference type="Pfam" id="PF00392">
    <property type="entry name" value="GntR"/>
    <property type="match status" value="2"/>
</dbReference>
<accession>A0A543AW10</accession>
<comment type="caution">
    <text evidence="5">The sequence shown here is derived from an EMBL/GenBank/DDBJ whole genome shotgun (WGS) entry which is preliminary data.</text>
</comment>
<feature type="domain" description="HTH gntR-type" evidence="4">
    <location>
        <begin position="2"/>
        <end position="70"/>
    </location>
</feature>
<dbReference type="PANTHER" id="PTHR43537:SF45">
    <property type="entry name" value="GNTR FAMILY REGULATORY PROTEIN"/>
    <property type="match status" value="1"/>
</dbReference>
<name>A0A543AW10_9ACTN</name>
<dbReference type="SMART" id="SM00345">
    <property type="entry name" value="HTH_GNTR"/>
    <property type="match status" value="2"/>
</dbReference>
<gene>
    <name evidence="5" type="ORF">FB566_2281</name>
</gene>
<keyword evidence="6" id="KW-1185">Reference proteome</keyword>
<dbReference type="GO" id="GO:0003700">
    <property type="term" value="F:DNA-binding transcription factor activity"/>
    <property type="evidence" value="ECO:0007669"/>
    <property type="project" value="InterPro"/>
</dbReference>
<keyword evidence="2 5" id="KW-0238">DNA-binding</keyword>
<dbReference type="Pfam" id="PF07729">
    <property type="entry name" value="FCD"/>
    <property type="match status" value="2"/>
</dbReference>
<dbReference type="OrthoDB" id="9816161at2"/>
<dbReference type="EMBL" id="VFOW01000001">
    <property type="protein sequence ID" value="TQL76744.1"/>
    <property type="molecule type" value="Genomic_DNA"/>
</dbReference>
<feature type="domain" description="HTH gntR-type" evidence="4">
    <location>
        <begin position="235"/>
        <end position="303"/>
    </location>
</feature>
<keyword evidence="1" id="KW-0805">Transcription regulation</keyword>
<dbReference type="InterPro" id="IPR036388">
    <property type="entry name" value="WH-like_DNA-bd_sf"/>
</dbReference>
<dbReference type="Proteomes" id="UP000317043">
    <property type="component" value="Unassembled WGS sequence"/>
</dbReference>
<dbReference type="SMART" id="SM00895">
    <property type="entry name" value="FCD"/>
    <property type="match status" value="2"/>
</dbReference>
<dbReference type="SUPFAM" id="SSF48008">
    <property type="entry name" value="GntR ligand-binding domain-like"/>
    <property type="match status" value="2"/>
</dbReference>
<evidence type="ECO:0000256" key="1">
    <source>
        <dbReference type="ARBA" id="ARBA00023015"/>
    </source>
</evidence>
<dbReference type="InterPro" id="IPR011711">
    <property type="entry name" value="GntR_C"/>
</dbReference>
<keyword evidence="3" id="KW-0804">Transcription</keyword>
<dbReference type="InterPro" id="IPR000524">
    <property type="entry name" value="Tscrpt_reg_HTH_GntR"/>
</dbReference>
<dbReference type="InterPro" id="IPR008920">
    <property type="entry name" value="TF_FadR/GntR_C"/>
</dbReference>
<sequence>MTDDVSTVLEQLRRGIIVGELPPGARLAERSVAAEYGVTRLTVQAAIRRLGQEGFVRRGPKGIAEVVAFIDDDLADIYEMRLLFYTLAVRLAAVRLSPAELEMMQGHQRDSRTLWRSGEPQAAMAAAMEIRDETIRLSGNPMLIEVLRILRRRHTEQLPVPEMIEKIIEGNGEIVDAYLARDPDAAQATLHAQYAAAWDLHRKSVAVRLTSQSDEQLLGEVTPPRQRGDEFTGEQPEAERIADQLREQIILGRLPAGAAVRERPIAAESQLSRTPVRQAVAGLIGEGLMVPGGPKTPARVASFPPEEQEQVADVAHAMDGFVARAAAERRSEAHLAALRATCHRSLIAMRENDRDAAIMSALRFRDQLVAATENTIAETIHRVLRSRVSRWFATNRDVEDLVRQQLVLVHAVSSRDGGFAERISAKVRLGPVWWSCTGPLD</sequence>
<evidence type="ECO:0000313" key="6">
    <source>
        <dbReference type="Proteomes" id="UP000317043"/>
    </source>
</evidence>
<evidence type="ECO:0000256" key="2">
    <source>
        <dbReference type="ARBA" id="ARBA00023125"/>
    </source>
</evidence>
<dbReference type="Gene3D" id="1.20.120.530">
    <property type="entry name" value="GntR ligand-binding domain-like"/>
    <property type="match status" value="2"/>
</dbReference>
<dbReference type="InParanoid" id="A0A543AW10"/>
<dbReference type="AlphaFoldDB" id="A0A543AW10"/>
<dbReference type="RefSeq" id="WP_142038600.1">
    <property type="nucleotide sequence ID" value="NZ_JBHTGS010000001.1"/>
</dbReference>
<dbReference type="Gene3D" id="1.10.10.10">
    <property type="entry name" value="Winged helix-like DNA-binding domain superfamily/Winged helix DNA-binding domain"/>
    <property type="match status" value="2"/>
</dbReference>